<dbReference type="EMBL" id="ML738892">
    <property type="protein sequence ID" value="KAE8155410.1"/>
    <property type="molecule type" value="Genomic_DNA"/>
</dbReference>
<protein>
    <submittedName>
        <fullName evidence="2">Uncharacterized protein</fullName>
    </submittedName>
</protein>
<dbReference type="Proteomes" id="UP000326950">
    <property type="component" value="Unassembled WGS sequence"/>
</dbReference>
<name>A0A5N6UA01_ASPTM</name>
<dbReference type="AlphaFoldDB" id="A0A5N6UA01"/>
<proteinExistence type="predicted"/>
<evidence type="ECO:0000313" key="3">
    <source>
        <dbReference type="Proteomes" id="UP000326950"/>
    </source>
</evidence>
<sequence length="65" mass="7566">MRIENPTRRLYIFSRQFSNRDKLYPIPSRLLFSIRLISYFPSCLYILIGCCVGGIIPAVSILDRV</sequence>
<keyword evidence="1" id="KW-0472">Membrane</keyword>
<reference evidence="2 3" key="1">
    <citation type="submission" date="2019-04" db="EMBL/GenBank/DDBJ databases">
        <title>Friends and foes A comparative genomics study of 23 Aspergillus species from section Flavi.</title>
        <authorList>
            <consortium name="DOE Joint Genome Institute"/>
            <person name="Kjaerbolling I."/>
            <person name="Vesth T."/>
            <person name="Frisvad J.C."/>
            <person name="Nybo J.L."/>
            <person name="Theobald S."/>
            <person name="Kildgaard S."/>
            <person name="Isbrandt T."/>
            <person name="Kuo A."/>
            <person name="Sato A."/>
            <person name="Lyhne E.K."/>
            <person name="Kogle M.E."/>
            <person name="Wiebenga A."/>
            <person name="Kun R.S."/>
            <person name="Lubbers R.J."/>
            <person name="Makela M.R."/>
            <person name="Barry K."/>
            <person name="Chovatia M."/>
            <person name="Clum A."/>
            <person name="Daum C."/>
            <person name="Haridas S."/>
            <person name="He G."/>
            <person name="LaButti K."/>
            <person name="Lipzen A."/>
            <person name="Mondo S."/>
            <person name="Riley R."/>
            <person name="Salamov A."/>
            <person name="Simmons B.A."/>
            <person name="Magnuson J.K."/>
            <person name="Henrissat B."/>
            <person name="Mortensen U.H."/>
            <person name="Larsen T.O."/>
            <person name="Devries R.P."/>
            <person name="Grigoriev I.V."/>
            <person name="Machida M."/>
            <person name="Baker S.E."/>
            <person name="Andersen M.R."/>
        </authorList>
    </citation>
    <scope>NUCLEOTIDE SEQUENCE [LARGE SCALE GENOMIC DNA]</scope>
    <source>
        <strain evidence="2 3">CBS 117626</strain>
    </source>
</reference>
<keyword evidence="1" id="KW-1133">Transmembrane helix</keyword>
<keyword evidence="3" id="KW-1185">Reference proteome</keyword>
<organism evidence="2 3">
    <name type="scientific">Aspergillus tamarii</name>
    <dbReference type="NCBI Taxonomy" id="41984"/>
    <lineage>
        <taxon>Eukaryota</taxon>
        <taxon>Fungi</taxon>
        <taxon>Dikarya</taxon>
        <taxon>Ascomycota</taxon>
        <taxon>Pezizomycotina</taxon>
        <taxon>Eurotiomycetes</taxon>
        <taxon>Eurotiomycetidae</taxon>
        <taxon>Eurotiales</taxon>
        <taxon>Aspergillaceae</taxon>
        <taxon>Aspergillus</taxon>
        <taxon>Aspergillus subgen. Circumdati</taxon>
    </lineage>
</organism>
<evidence type="ECO:0000256" key="1">
    <source>
        <dbReference type="SAM" id="Phobius"/>
    </source>
</evidence>
<evidence type="ECO:0000313" key="2">
    <source>
        <dbReference type="EMBL" id="KAE8155410.1"/>
    </source>
</evidence>
<feature type="transmembrane region" description="Helical" evidence="1">
    <location>
        <begin position="36"/>
        <end position="62"/>
    </location>
</feature>
<keyword evidence="1" id="KW-0812">Transmembrane</keyword>
<accession>A0A5N6UA01</accession>
<gene>
    <name evidence="2" type="ORF">BDV40DRAFT_283809</name>
</gene>